<comment type="similarity">
    <text evidence="6">Belongs to the bacterial ribosomal protein bS18 family. Mitochondrion-specific ribosomal protein mL66 subfamily.</text>
</comment>
<dbReference type="Pfam" id="PF01084">
    <property type="entry name" value="Ribosomal_S18"/>
    <property type="match status" value="1"/>
</dbReference>
<evidence type="ECO:0000256" key="6">
    <source>
        <dbReference type="ARBA" id="ARBA00061060"/>
    </source>
</evidence>
<dbReference type="EnsemblMetazoa" id="AATE006319-RA">
    <property type="protein sequence ID" value="AATE006319-PA.1"/>
    <property type="gene ID" value="AATE006319"/>
</dbReference>
<comment type="subcellular location">
    <subcellularLocation>
        <location evidence="1">Mitochondrion</location>
    </subcellularLocation>
</comment>
<dbReference type="GO" id="GO:0070181">
    <property type="term" value="F:small ribosomal subunit rRNA binding"/>
    <property type="evidence" value="ECO:0007669"/>
    <property type="project" value="TreeGrafter"/>
</dbReference>
<dbReference type="VEuPathDB" id="VectorBase:AATE006319"/>
<dbReference type="GO" id="GO:0005763">
    <property type="term" value="C:mitochondrial small ribosomal subunit"/>
    <property type="evidence" value="ECO:0007669"/>
    <property type="project" value="TreeGrafter"/>
</dbReference>
<organism evidence="8">
    <name type="scientific">Anopheles atroparvus</name>
    <name type="common">European mosquito</name>
    <dbReference type="NCBI Taxonomy" id="41427"/>
    <lineage>
        <taxon>Eukaryota</taxon>
        <taxon>Metazoa</taxon>
        <taxon>Ecdysozoa</taxon>
        <taxon>Arthropoda</taxon>
        <taxon>Hexapoda</taxon>
        <taxon>Insecta</taxon>
        <taxon>Pterygota</taxon>
        <taxon>Neoptera</taxon>
        <taxon>Endopterygota</taxon>
        <taxon>Diptera</taxon>
        <taxon>Nematocera</taxon>
        <taxon>Culicoidea</taxon>
        <taxon>Culicidae</taxon>
        <taxon>Anophelinae</taxon>
        <taxon>Anopheles</taxon>
    </lineage>
</organism>
<proteinExistence type="inferred from homology"/>
<evidence type="ECO:0000313" key="8">
    <source>
        <dbReference type="EnsemblMetazoa" id="AATE006319-PA.1"/>
    </source>
</evidence>
<dbReference type="InterPro" id="IPR036870">
    <property type="entry name" value="Ribosomal_bS18_sf"/>
</dbReference>
<dbReference type="Gene3D" id="4.10.640.10">
    <property type="entry name" value="Ribosomal protein S18"/>
    <property type="match status" value="1"/>
</dbReference>
<evidence type="ECO:0000256" key="1">
    <source>
        <dbReference type="ARBA" id="ARBA00004173"/>
    </source>
</evidence>
<reference evidence="8" key="1">
    <citation type="submission" date="2022-08" db="UniProtKB">
        <authorList>
            <consortium name="EnsemblMetazoa"/>
        </authorList>
    </citation>
    <scope>IDENTIFICATION</scope>
    <source>
        <strain evidence="8">EBRO</strain>
    </source>
</reference>
<dbReference type="GO" id="GO:0032543">
    <property type="term" value="P:mitochondrial translation"/>
    <property type="evidence" value="ECO:0007669"/>
    <property type="project" value="TreeGrafter"/>
</dbReference>
<evidence type="ECO:0000256" key="3">
    <source>
        <dbReference type="ARBA" id="ARBA00022980"/>
    </source>
</evidence>
<dbReference type="SUPFAM" id="SSF46911">
    <property type="entry name" value="Ribosomal protein S18"/>
    <property type="match status" value="1"/>
</dbReference>
<protein>
    <recommendedName>
        <fullName evidence="7">Large ribosomal subunit protein mL66</fullName>
    </recommendedName>
</protein>
<keyword evidence="2" id="KW-0809">Transit peptide</keyword>
<keyword evidence="3" id="KW-0689">Ribosomal protein</keyword>
<evidence type="ECO:0000256" key="4">
    <source>
        <dbReference type="ARBA" id="ARBA00023128"/>
    </source>
</evidence>
<dbReference type="GO" id="GO:0003735">
    <property type="term" value="F:structural constituent of ribosome"/>
    <property type="evidence" value="ECO:0007669"/>
    <property type="project" value="InterPro"/>
</dbReference>
<evidence type="ECO:0000256" key="2">
    <source>
        <dbReference type="ARBA" id="ARBA00022946"/>
    </source>
</evidence>
<dbReference type="FunFam" id="4.10.640.10:FF:000011">
    <property type="entry name" value="28S ribosomal protein S18a, mitochondrial"/>
    <property type="match status" value="1"/>
</dbReference>
<sequence length="183" mass="20945">MLIKTTRYDSNIVSIENKITRAAMALSFLSNGSSLARISPIIRHFSISSVRYIKEIKEVKANDTLVVKGEYIPSPRQDTLIPQLLEARSKGERFCPQCTLGLDVKHTDVLILSQYVRSDGCMLPRRITGLCKRQQRRMGALVTMAQKAGLMANLNPTTSKKDPKRRYQWKKYNKYFDEETIKC</sequence>
<dbReference type="AlphaFoldDB" id="A0A182IVK1"/>
<dbReference type="InterPro" id="IPR001648">
    <property type="entry name" value="Ribosomal_bS18"/>
</dbReference>
<dbReference type="PANTHER" id="PTHR13479:SF66">
    <property type="entry name" value="LARGE RIBOSOMAL SUBUNIT PROTEIN ML66"/>
    <property type="match status" value="1"/>
</dbReference>
<name>A0A182IVK1_ANOAO</name>
<dbReference type="PANTHER" id="PTHR13479">
    <property type="entry name" value="30S RIBOSOMAL PROTEIN S18"/>
    <property type="match status" value="1"/>
</dbReference>
<keyword evidence="4" id="KW-0496">Mitochondrion</keyword>
<dbReference type="STRING" id="41427.A0A182IVK1"/>
<keyword evidence="5" id="KW-0687">Ribonucleoprotein</keyword>
<accession>A0A182IVK1</accession>
<evidence type="ECO:0000256" key="7">
    <source>
        <dbReference type="ARBA" id="ARBA00071652"/>
    </source>
</evidence>
<dbReference type="GO" id="GO:0005743">
    <property type="term" value="C:mitochondrial inner membrane"/>
    <property type="evidence" value="ECO:0007669"/>
    <property type="project" value="UniProtKB-ARBA"/>
</dbReference>
<evidence type="ECO:0000256" key="5">
    <source>
        <dbReference type="ARBA" id="ARBA00023274"/>
    </source>
</evidence>